<dbReference type="PROSITE" id="PS51257">
    <property type="entry name" value="PROKAR_LIPOPROTEIN"/>
    <property type="match status" value="1"/>
</dbReference>
<name>A0A4Q7ZJD2_9ACTN</name>
<accession>A0A4Q7ZJD2</accession>
<keyword evidence="2" id="KW-0732">Signal</keyword>
<feature type="signal peptide" evidence="2">
    <location>
        <begin position="1"/>
        <end position="28"/>
    </location>
</feature>
<comment type="caution">
    <text evidence="3">The sequence shown here is derived from an EMBL/GenBank/DDBJ whole genome shotgun (WGS) entry which is preliminary data.</text>
</comment>
<dbReference type="RefSeq" id="WP_130509501.1">
    <property type="nucleotide sequence ID" value="NZ_SHKY01000001.1"/>
</dbReference>
<evidence type="ECO:0000256" key="2">
    <source>
        <dbReference type="SAM" id="SignalP"/>
    </source>
</evidence>
<proteinExistence type="predicted"/>
<reference evidence="3 4" key="1">
    <citation type="submission" date="2019-02" db="EMBL/GenBank/DDBJ databases">
        <title>Sequencing the genomes of 1000 actinobacteria strains.</title>
        <authorList>
            <person name="Klenk H.-P."/>
        </authorList>
    </citation>
    <scope>NUCLEOTIDE SEQUENCE [LARGE SCALE GENOMIC DNA]</scope>
    <source>
        <strain evidence="3 4">DSM 45162</strain>
    </source>
</reference>
<dbReference type="OrthoDB" id="3380373at2"/>
<evidence type="ECO:0000313" key="4">
    <source>
        <dbReference type="Proteomes" id="UP000292564"/>
    </source>
</evidence>
<keyword evidence="4" id="KW-1185">Reference proteome</keyword>
<feature type="compositionally biased region" description="Acidic residues" evidence="1">
    <location>
        <begin position="234"/>
        <end position="243"/>
    </location>
</feature>
<feature type="region of interest" description="Disordered" evidence="1">
    <location>
        <begin position="223"/>
        <end position="243"/>
    </location>
</feature>
<protein>
    <recommendedName>
        <fullName evidence="5">Copper(I)-binding protein</fullName>
    </recommendedName>
</protein>
<sequence>MRSLGTRRVARALGAVTVAAVALTGCSAGQVAETALKQPGTFGVNTQNSNGSVLIRGLAVTYNSPEGFKAGGNAPLELNLFNQTPQPVTVTVSSAPPMTPDPTAQVVYARSVGLFGGTPAAIASDQPATKPAVATPVPASAPAVASPAPGGSAAAVPAAAAQPARLTIPPLSFLSFQPGHVPQLQAVGLAAPLKPGNSVNLVFEFSNGAQPLAVPAPMSVPFSPASRAPAQPIEDVEGPAEHE</sequence>
<dbReference type="AlphaFoldDB" id="A0A4Q7ZJD2"/>
<feature type="chain" id="PRO_5039348022" description="Copper(I)-binding protein" evidence="2">
    <location>
        <begin position="29"/>
        <end position="243"/>
    </location>
</feature>
<gene>
    <name evidence="3" type="ORF">EV385_2376</name>
</gene>
<evidence type="ECO:0000256" key="1">
    <source>
        <dbReference type="SAM" id="MobiDB-lite"/>
    </source>
</evidence>
<organism evidence="3 4">
    <name type="scientific">Krasilnikovia cinnamomea</name>
    <dbReference type="NCBI Taxonomy" id="349313"/>
    <lineage>
        <taxon>Bacteria</taxon>
        <taxon>Bacillati</taxon>
        <taxon>Actinomycetota</taxon>
        <taxon>Actinomycetes</taxon>
        <taxon>Micromonosporales</taxon>
        <taxon>Micromonosporaceae</taxon>
        <taxon>Krasilnikovia</taxon>
    </lineage>
</organism>
<dbReference type="Proteomes" id="UP000292564">
    <property type="component" value="Unassembled WGS sequence"/>
</dbReference>
<evidence type="ECO:0008006" key="5">
    <source>
        <dbReference type="Google" id="ProtNLM"/>
    </source>
</evidence>
<dbReference type="EMBL" id="SHKY01000001">
    <property type="protein sequence ID" value="RZU50601.1"/>
    <property type="molecule type" value="Genomic_DNA"/>
</dbReference>
<evidence type="ECO:0000313" key="3">
    <source>
        <dbReference type="EMBL" id="RZU50601.1"/>
    </source>
</evidence>
<dbReference type="Gene3D" id="2.60.40.1890">
    <property type="entry name" value="PCu(A)C copper chaperone"/>
    <property type="match status" value="1"/>
</dbReference>
<dbReference type="InterPro" id="IPR036182">
    <property type="entry name" value="PCuAC_sf"/>
</dbReference>